<name>A0A2I0HH63_PUNGR</name>
<dbReference type="EMBL" id="PGOL01013693">
    <property type="protein sequence ID" value="PKI31025.1"/>
    <property type="molecule type" value="Genomic_DNA"/>
</dbReference>
<feature type="region of interest" description="Disordered" evidence="1">
    <location>
        <begin position="46"/>
        <end position="65"/>
    </location>
</feature>
<dbReference type="AlphaFoldDB" id="A0A2I0HH63"/>
<organism evidence="2 3">
    <name type="scientific">Punica granatum</name>
    <name type="common">Pomegranate</name>
    <dbReference type="NCBI Taxonomy" id="22663"/>
    <lineage>
        <taxon>Eukaryota</taxon>
        <taxon>Viridiplantae</taxon>
        <taxon>Streptophyta</taxon>
        <taxon>Embryophyta</taxon>
        <taxon>Tracheophyta</taxon>
        <taxon>Spermatophyta</taxon>
        <taxon>Magnoliopsida</taxon>
        <taxon>eudicotyledons</taxon>
        <taxon>Gunneridae</taxon>
        <taxon>Pentapetalae</taxon>
        <taxon>rosids</taxon>
        <taxon>malvids</taxon>
        <taxon>Myrtales</taxon>
        <taxon>Lythraceae</taxon>
        <taxon>Punica</taxon>
    </lineage>
</organism>
<sequence length="65" mass="6819">MGLGPTEDQRLGLGPVGDLTMVHGPTEDQRLGLGPGGDLTMRLGCTDPNVDSRRGPHRALLDRAA</sequence>
<evidence type="ECO:0000256" key="1">
    <source>
        <dbReference type="SAM" id="MobiDB-lite"/>
    </source>
</evidence>
<gene>
    <name evidence="2" type="ORF">CRG98_048584</name>
</gene>
<accession>A0A2I0HH63</accession>
<dbReference type="Proteomes" id="UP000233551">
    <property type="component" value="Unassembled WGS sequence"/>
</dbReference>
<keyword evidence="3" id="KW-1185">Reference proteome</keyword>
<comment type="caution">
    <text evidence="2">The sequence shown here is derived from an EMBL/GenBank/DDBJ whole genome shotgun (WGS) entry which is preliminary data.</text>
</comment>
<proteinExistence type="predicted"/>
<evidence type="ECO:0000313" key="2">
    <source>
        <dbReference type="EMBL" id="PKI31025.1"/>
    </source>
</evidence>
<feature type="compositionally biased region" description="Basic and acidic residues" evidence="1">
    <location>
        <begin position="50"/>
        <end position="65"/>
    </location>
</feature>
<evidence type="ECO:0000313" key="3">
    <source>
        <dbReference type="Proteomes" id="UP000233551"/>
    </source>
</evidence>
<protein>
    <submittedName>
        <fullName evidence="2">Uncharacterized protein</fullName>
    </submittedName>
</protein>
<feature type="non-terminal residue" evidence="2">
    <location>
        <position position="65"/>
    </location>
</feature>
<reference evidence="2 3" key="1">
    <citation type="submission" date="2017-11" db="EMBL/GenBank/DDBJ databases">
        <title>De-novo sequencing of pomegranate (Punica granatum L.) genome.</title>
        <authorList>
            <person name="Akparov Z."/>
            <person name="Amiraslanov A."/>
            <person name="Hajiyeva S."/>
            <person name="Abbasov M."/>
            <person name="Kaur K."/>
            <person name="Hamwieh A."/>
            <person name="Solovyev V."/>
            <person name="Salamov A."/>
            <person name="Braich B."/>
            <person name="Kosarev P."/>
            <person name="Mahmoud A."/>
            <person name="Hajiyev E."/>
            <person name="Babayeva S."/>
            <person name="Izzatullayeva V."/>
            <person name="Mammadov A."/>
            <person name="Mammadov A."/>
            <person name="Sharifova S."/>
            <person name="Ojaghi J."/>
            <person name="Eynullazada K."/>
            <person name="Bayramov B."/>
            <person name="Abdulazimova A."/>
            <person name="Shahmuradov I."/>
        </authorList>
    </citation>
    <scope>NUCLEOTIDE SEQUENCE [LARGE SCALE GENOMIC DNA]</scope>
    <source>
        <strain evidence="3">cv. AG2017</strain>
        <tissue evidence="2">Leaf</tissue>
    </source>
</reference>